<comment type="caution">
    <text evidence="2">The sequence shown here is derived from an EMBL/GenBank/DDBJ whole genome shotgun (WGS) entry which is preliminary data.</text>
</comment>
<reference evidence="3" key="1">
    <citation type="submission" date="2017-09" db="EMBL/GenBank/DDBJ databases">
        <title>Depth-based differentiation of microbial function through sediment-hosted aquifers and enrichment of novel symbionts in the deep terrestrial subsurface.</title>
        <authorList>
            <person name="Probst A.J."/>
            <person name="Ladd B."/>
            <person name="Jarett J.K."/>
            <person name="Geller-Mcgrath D.E."/>
            <person name="Sieber C.M.K."/>
            <person name="Emerson J.B."/>
            <person name="Anantharaman K."/>
            <person name="Thomas B.C."/>
            <person name="Malmstrom R."/>
            <person name="Stieglmeier M."/>
            <person name="Klingl A."/>
            <person name="Woyke T."/>
            <person name="Ryan C.M."/>
            <person name="Banfield J.F."/>
        </authorList>
    </citation>
    <scope>NUCLEOTIDE SEQUENCE [LARGE SCALE GENOMIC DNA]</scope>
</reference>
<dbReference type="InterPro" id="IPR043734">
    <property type="entry name" value="DUF5678"/>
</dbReference>
<evidence type="ECO:0000259" key="1">
    <source>
        <dbReference type="Pfam" id="PF18929"/>
    </source>
</evidence>
<proteinExistence type="predicted"/>
<evidence type="ECO:0000313" key="3">
    <source>
        <dbReference type="Proteomes" id="UP000229574"/>
    </source>
</evidence>
<dbReference type="Proteomes" id="UP000229574">
    <property type="component" value="Unassembled WGS sequence"/>
</dbReference>
<gene>
    <name evidence="2" type="ORF">COT54_03125</name>
</gene>
<organism evidence="2 3">
    <name type="scientific">Candidatus Collierbacteria bacterium CG09_land_8_20_14_0_10_46_12</name>
    <dbReference type="NCBI Taxonomy" id="1974533"/>
    <lineage>
        <taxon>Bacteria</taxon>
        <taxon>Candidatus Collieribacteriota</taxon>
    </lineage>
</organism>
<evidence type="ECO:0000313" key="2">
    <source>
        <dbReference type="EMBL" id="PIS17724.1"/>
    </source>
</evidence>
<sequence>MKSINWSHLIPKYEGKWVAFATDQTTVVGSGVSLKTAIGKAKKTGHTNPIMFKVPVGMQAYVGFC</sequence>
<feature type="domain" description="DUF5678" evidence="1">
    <location>
        <begin position="9"/>
        <end position="55"/>
    </location>
</feature>
<name>A0A2H0WYI2_9BACT</name>
<protein>
    <recommendedName>
        <fullName evidence="1">DUF5678 domain-containing protein</fullName>
    </recommendedName>
</protein>
<accession>A0A2H0WYI2</accession>
<dbReference type="AlphaFoldDB" id="A0A2H0WYI2"/>
<dbReference type="EMBL" id="PEYY01000119">
    <property type="protein sequence ID" value="PIS17724.1"/>
    <property type="molecule type" value="Genomic_DNA"/>
</dbReference>
<dbReference type="Pfam" id="PF18929">
    <property type="entry name" value="DUF5678"/>
    <property type="match status" value="1"/>
</dbReference>